<keyword evidence="1" id="KW-0175">Coiled coil</keyword>
<dbReference type="Proteomes" id="UP000028534">
    <property type="component" value="Unassembled WGS sequence"/>
</dbReference>
<name>A0A084ET18_SPHYA</name>
<evidence type="ECO:0000313" key="2">
    <source>
        <dbReference type="EMBL" id="KEZ21110.1"/>
    </source>
</evidence>
<evidence type="ECO:0000313" key="3">
    <source>
        <dbReference type="Proteomes" id="UP000028534"/>
    </source>
</evidence>
<sequence length="247" mass="27109">MAILLIPLPARSVAMLKVALLISLSGGLAVPAAQAIPVFDSANYTQNLLTATRTLQQINQQIQSLQNEATMLSNMARNLSRASFPEIQAINQRLKEVEQLMATAQGIDFRIDRFETQLRRLYRADFETALRQDQRLADARSRFEAAMQAHEQSMRVQSTIVSAITDDAATLDAIAARSQQSEGALQVGQATNQLLALAAKQQMQLQTMMAAQYRAAAMEQARRTQAEADARVAAKQFLGTGKAYSPN</sequence>
<dbReference type="NCBIfam" id="NF010448">
    <property type="entry name" value="PRK13874.1"/>
    <property type="match status" value="1"/>
</dbReference>
<dbReference type="AlphaFoldDB" id="A0A084ET18"/>
<comment type="caution">
    <text evidence="2">The sequence shown here is derived from an EMBL/GenBank/DDBJ whole genome shotgun (WGS) entry which is preliminary data.</text>
</comment>
<dbReference type="NCBIfam" id="TIGR02780">
    <property type="entry name" value="TrbJ_Ti"/>
    <property type="match status" value="1"/>
</dbReference>
<evidence type="ECO:0000256" key="1">
    <source>
        <dbReference type="SAM" id="Coils"/>
    </source>
</evidence>
<feature type="coiled-coil region" evidence="1">
    <location>
        <begin position="48"/>
        <end position="107"/>
    </location>
</feature>
<dbReference type="eggNOG" id="COG5314">
    <property type="taxonomic scope" value="Bacteria"/>
</dbReference>
<proteinExistence type="predicted"/>
<dbReference type="PATRIC" id="fig|13690.10.peg.586"/>
<dbReference type="RefSeq" id="WP_080727148.1">
    <property type="nucleotide sequence ID" value="NZ_JGVR01000002.1"/>
</dbReference>
<reference evidence="2 3" key="1">
    <citation type="submission" date="2014-03" db="EMBL/GenBank/DDBJ databases">
        <title>Genome sequence of Sphingobium yanoikuyae B1.</title>
        <authorList>
            <person name="Gan H.M."/>
            <person name="Gan H.Y."/>
            <person name="Savka M.A."/>
        </authorList>
    </citation>
    <scope>NUCLEOTIDE SEQUENCE [LARGE SCALE GENOMIC DNA]</scope>
    <source>
        <strain evidence="2 3">B1</strain>
    </source>
</reference>
<protein>
    <submittedName>
        <fullName evidence="2">Conjugal transfer protein TrbJ</fullName>
    </submittedName>
</protein>
<dbReference type="InterPro" id="IPR014147">
    <property type="entry name" value="T4SS_TrbJ"/>
</dbReference>
<organism evidence="2 3">
    <name type="scientific">Sphingobium yanoikuyae</name>
    <name type="common">Sphingomonas yanoikuyae</name>
    <dbReference type="NCBI Taxonomy" id="13690"/>
    <lineage>
        <taxon>Bacteria</taxon>
        <taxon>Pseudomonadati</taxon>
        <taxon>Pseudomonadota</taxon>
        <taxon>Alphaproteobacteria</taxon>
        <taxon>Sphingomonadales</taxon>
        <taxon>Sphingomonadaceae</taxon>
        <taxon>Sphingobium</taxon>
    </lineage>
</organism>
<gene>
    <name evidence="2" type="primary">trbJ</name>
    <name evidence="2" type="ORF">CP98_00559</name>
</gene>
<accession>A0A084ET18</accession>
<dbReference type="EMBL" id="JGVR01000002">
    <property type="protein sequence ID" value="KEZ21110.1"/>
    <property type="molecule type" value="Genomic_DNA"/>
</dbReference>